<evidence type="ECO:0000313" key="1">
    <source>
        <dbReference type="EMBL" id="MDW0118736.1"/>
    </source>
</evidence>
<comment type="caution">
    <text evidence="1">The sequence shown here is derived from an EMBL/GenBank/DDBJ whole genome shotgun (WGS) entry which is preliminary data.</text>
</comment>
<name>A0AAW9AI44_9BACL</name>
<sequence length="99" mass="11442">MAQIQLDNGIIKIGDIVNRIEYYTQEVDYSVCYRVTGFQTYEGELQPKVLMLKTATMQPYITRDGDLARTTWLRPSEILKNIELSPKKQSLFSKFFGGK</sequence>
<protein>
    <recommendedName>
        <fullName evidence="3">NUDIX hydrolase</fullName>
    </recommendedName>
</protein>
<dbReference type="AlphaFoldDB" id="A0AAW9AI44"/>
<evidence type="ECO:0008006" key="3">
    <source>
        <dbReference type="Google" id="ProtNLM"/>
    </source>
</evidence>
<organism evidence="1 2">
    <name type="scientific">Sporosarcina thermotolerans</name>
    <dbReference type="NCBI Taxonomy" id="633404"/>
    <lineage>
        <taxon>Bacteria</taxon>
        <taxon>Bacillati</taxon>
        <taxon>Bacillota</taxon>
        <taxon>Bacilli</taxon>
        <taxon>Bacillales</taxon>
        <taxon>Caryophanaceae</taxon>
        <taxon>Sporosarcina</taxon>
    </lineage>
</organism>
<dbReference type="Proteomes" id="UP001271648">
    <property type="component" value="Unassembled WGS sequence"/>
</dbReference>
<dbReference type="EMBL" id="JAUBDJ010000017">
    <property type="protein sequence ID" value="MDW0118736.1"/>
    <property type="molecule type" value="Genomic_DNA"/>
</dbReference>
<keyword evidence="2" id="KW-1185">Reference proteome</keyword>
<proteinExistence type="predicted"/>
<reference evidence="1 2" key="1">
    <citation type="submission" date="2023-06" db="EMBL/GenBank/DDBJ databases">
        <title>Sporosarcina sp. nov., isolated from Korean traditional fermented seafood 'Jeotgal'.</title>
        <authorList>
            <person name="Yang A.I."/>
            <person name="Shin N.-R."/>
        </authorList>
    </citation>
    <scope>NUCLEOTIDE SEQUENCE [LARGE SCALE GENOMIC DNA]</scope>
    <source>
        <strain evidence="1 2">KCTC43456</strain>
    </source>
</reference>
<dbReference type="RefSeq" id="WP_283733137.1">
    <property type="nucleotide sequence ID" value="NZ_CP125968.1"/>
</dbReference>
<evidence type="ECO:0000313" key="2">
    <source>
        <dbReference type="Proteomes" id="UP001271648"/>
    </source>
</evidence>
<gene>
    <name evidence="1" type="ORF">QTL97_17570</name>
</gene>
<accession>A0AAW9AI44</accession>